<evidence type="ECO:0000313" key="1">
    <source>
        <dbReference type="EMBL" id="QQE90443.1"/>
    </source>
</evidence>
<accession>A0AAP9YGV2</accession>
<reference evidence="1 2" key="1">
    <citation type="submission" date="2020-12" db="EMBL/GenBank/DDBJ databases">
        <title>Genomic Analysis and Response surface optimization of nitrogen-fixing conditions for A. chroococcum strain HR1, Isolation from rhizosphere soil.</title>
        <authorList>
            <person name="Li J."/>
            <person name="Yang H."/>
            <person name="Liu H."/>
            <person name="Wang C."/>
            <person name="Tian Y."/>
            <person name="Lu X.Y."/>
        </authorList>
    </citation>
    <scope>NUCLEOTIDE SEQUENCE [LARGE SCALE GENOMIC DNA]</scope>
    <source>
        <strain evidence="1 2">HR1</strain>
    </source>
</reference>
<proteinExistence type="predicted"/>
<gene>
    <name evidence="1" type="ORF">GKQ51_09300</name>
</gene>
<dbReference type="EMBL" id="CP066310">
    <property type="protein sequence ID" value="QQE90443.1"/>
    <property type="molecule type" value="Genomic_DNA"/>
</dbReference>
<dbReference type="AlphaFoldDB" id="A0AAP9YGV2"/>
<dbReference type="Proteomes" id="UP000596192">
    <property type="component" value="Chromosome"/>
</dbReference>
<organism evidence="1 2">
    <name type="scientific">Azotobacter chroococcum</name>
    <dbReference type="NCBI Taxonomy" id="353"/>
    <lineage>
        <taxon>Bacteria</taxon>
        <taxon>Pseudomonadati</taxon>
        <taxon>Pseudomonadota</taxon>
        <taxon>Gammaproteobacteria</taxon>
        <taxon>Pseudomonadales</taxon>
        <taxon>Pseudomonadaceae</taxon>
        <taxon>Azotobacter</taxon>
    </lineage>
</organism>
<sequence length="162" mass="18441">MERIDQIRAEIEDARQAAWAAPGQEAAEPDWERVSRLEAELRELEDTPEKVKAERDLLRTQLQQAGWKLSAAERDVERLSGRVTWLESIIANQIGRPVDGLSPTKLAFRLEEVREQRQRLADGISKASTLADLQHMKNVARNMGLIDRRNQYERLAACLGQG</sequence>
<dbReference type="RefSeq" id="WP_198867763.1">
    <property type="nucleotide sequence ID" value="NZ_CP066310.1"/>
</dbReference>
<protein>
    <submittedName>
        <fullName evidence="1">Uncharacterized protein</fullName>
    </submittedName>
</protein>
<evidence type="ECO:0000313" key="2">
    <source>
        <dbReference type="Proteomes" id="UP000596192"/>
    </source>
</evidence>
<name>A0AAP9YGV2_9GAMM</name>